<keyword evidence="1" id="KW-0812">Transmembrane</keyword>
<dbReference type="EMBL" id="CCKQ01007124">
    <property type="protein sequence ID" value="CDW78469.1"/>
    <property type="molecule type" value="Genomic_DNA"/>
</dbReference>
<dbReference type="Proteomes" id="UP000039865">
    <property type="component" value="Unassembled WGS sequence"/>
</dbReference>
<dbReference type="InParanoid" id="A0A078A8B8"/>
<organism evidence="2 3">
    <name type="scientific">Stylonychia lemnae</name>
    <name type="common">Ciliate</name>
    <dbReference type="NCBI Taxonomy" id="5949"/>
    <lineage>
        <taxon>Eukaryota</taxon>
        <taxon>Sar</taxon>
        <taxon>Alveolata</taxon>
        <taxon>Ciliophora</taxon>
        <taxon>Intramacronucleata</taxon>
        <taxon>Spirotrichea</taxon>
        <taxon>Stichotrichia</taxon>
        <taxon>Sporadotrichida</taxon>
        <taxon>Oxytrichidae</taxon>
        <taxon>Stylonychinae</taxon>
        <taxon>Stylonychia</taxon>
    </lineage>
</organism>
<protein>
    <submittedName>
        <fullName evidence="2">Uncharacterized protein</fullName>
    </submittedName>
</protein>
<gene>
    <name evidence="2" type="primary">Contig10006.g10696</name>
    <name evidence="2" type="ORF">STYLEM_7446</name>
</gene>
<name>A0A078A8B8_STYLE</name>
<keyword evidence="1" id="KW-1133">Transmembrane helix</keyword>
<keyword evidence="1" id="KW-0472">Membrane</keyword>
<reference evidence="2 3" key="1">
    <citation type="submission" date="2014-06" db="EMBL/GenBank/DDBJ databases">
        <authorList>
            <person name="Swart Estienne"/>
        </authorList>
    </citation>
    <scope>NUCLEOTIDE SEQUENCE [LARGE SCALE GENOMIC DNA]</scope>
    <source>
        <strain evidence="2 3">130c</strain>
    </source>
</reference>
<dbReference type="AlphaFoldDB" id="A0A078A8B8"/>
<sequence>MNLQIIIVKDDAIIQNQPQKLLPHLKAAGNDSLRIQSMIWAIVGILQTIYTFYLFFNYYQTLNRNQMIQMFQLETNQHHRVEQISIGFLVILLQVVLTLIVATFHSILNLPSNLFVLYKTIKNDQGTITAIPKDSYIFYMISITTGILAVMSHSTAFTILLFTYGLMIVSLFFVELIILLSVAFVVFLQTMPSYTYKLYLESFLE</sequence>
<proteinExistence type="predicted"/>
<feature type="transmembrane region" description="Helical" evidence="1">
    <location>
        <begin position="38"/>
        <end position="59"/>
    </location>
</feature>
<evidence type="ECO:0000256" key="1">
    <source>
        <dbReference type="SAM" id="Phobius"/>
    </source>
</evidence>
<feature type="transmembrane region" description="Helical" evidence="1">
    <location>
        <begin position="136"/>
        <end position="162"/>
    </location>
</feature>
<keyword evidence="3" id="KW-1185">Reference proteome</keyword>
<evidence type="ECO:0000313" key="3">
    <source>
        <dbReference type="Proteomes" id="UP000039865"/>
    </source>
</evidence>
<feature type="transmembrane region" description="Helical" evidence="1">
    <location>
        <begin position="86"/>
        <end position="108"/>
    </location>
</feature>
<feature type="transmembrane region" description="Helical" evidence="1">
    <location>
        <begin position="169"/>
        <end position="188"/>
    </location>
</feature>
<accession>A0A078A8B8</accession>
<evidence type="ECO:0000313" key="2">
    <source>
        <dbReference type="EMBL" id="CDW78469.1"/>
    </source>
</evidence>